<dbReference type="EMBL" id="CP024199">
    <property type="protein sequence ID" value="AUG52126.1"/>
    <property type="molecule type" value="Genomic_DNA"/>
</dbReference>
<dbReference type="GO" id="GO:0016787">
    <property type="term" value="F:hydrolase activity"/>
    <property type="evidence" value="ECO:0007669"/>
    <property type="project" value="UniProtKB-KW"/>
</dbReference>
<dbReference type="EMBL" id="NWTK01000001">
    <property type="protein sequence ID" value="PKR56048.1"/>
    <property type="molecule type" value="Genomic_DNA"/>
</dbReference>
<dbReference type="Pfam" id="PF07486">
    <property type="entry name" value="Hydrolase_2"/>
    <property type="match status" value="1"/>
</dbReference>
<dbReference type="InterPro" id="IPR042047">
    <property type="entry name" value="SleB_dom1"/>
</dbReference>
<dbReference type="Gene3D" id="1.10.10.2520">
    <property type="entry name" value="Cell wall hydrolase SleB, domain 1"/>
    <property type="match status" value="1"/>
</dbReference>
<dbReference type="Proteomes" id="UP000233458">
    <property type="component" value="Chromosome"/>
</dbReference>
<organism evidence="3 5">
    <name type="scientific">Thalassospira marina</name>
    <dbReference type="NCBI Taxonomy" id="2048283"/>
    <lineage>
        <taxon>Bacteria</taxon>
        <taxon>Pseudomonadati</taxon>
        <taxon>Pseudomonadota</taxon>
        <taxon>Alphaproteobacteria</taxon>
        <taxon>Rhodospirillales</taxon>
        <taxon>Thalassospiraceae</taxon>
        <taxon>Thalassospira</taxon>
    </lineage>
</organism>
<name>A0A2N3KZT4_9PROT</name>
<evidence type="ECO:0000313" key="2">
    <source>
        <dbReference type="EMBL" id="AUG52126.1"/>
    </source>
</evidence>
<dbReference type="KEGG" id="thac:CSC3H3_04840"/>
<feature type="domain" description="Cell wall hydrolase SleB" evidence="1">
    <location>
        <begin position="30"/>
        <end position="145"/>
    </location>
</feature>
<keyword evidence="3" id="KW-0378">Hydrolase</keyword>
<dbReference type="AlphaFoldDB" id="A0A2N3KZT4"/>
<proteinExistence type="predicted"/>
<gene>
    <name evidence="3" type="ORF">COO20_02230</name>
    <name evidence="2" type="ORF">CSC3H3_04840</name>
</gene>
<sequence length="149" mass="16501">MGERKGTIDALASLTPMDILARTIYGEARGEDLAGMEAIAAVVLNRVAFSKARGGYWWGNDIVAVCLKKGQFSCWNEGDPNREKLLRVNDRDPAFRLCRRVAKRAIDGLLPDPVQGATHYHVVQIDPWWARGHVPLCEIGNHVFYAGIG</sequence>
<evidence type="ECO:0000259" key="1">
    <source>
        <dbReference type="Pfam" id="PF07486"/>
    </source>
</evidence>
<accession>A0A2N3KZT4</accession>
<evidence type="ECO:0000313" key="5">
    <source>
        <dbReference type="Proteomes" id="UP000233597"/>
    </source>
</evidence>
<evidence type="ECO:0000313" key="3">
    <source>
        <dbReference type="EMBL" id="PKR56048.1"/>
    </source>
</evidence>
<protein>
    <submittedName>
        <fullName evidence="3">Hydrolase</fullName>
    </submittedName>
</protein>
<dbReference type="InterPro" id="IPR011105">
    <property type="entry name" value="Cell_wall_hydrolase_SleB"/>
</dbReference>
<evidence type="ECO:0000313" key="4">
    <source>
        <dbReference type="Proteomes" id="UP000233458"/>
    </source>
</evidence>
<reference evidence="2 4" key="2">
    <citation type="submission" date="2017-10" db="EMBL/GenBank/DDBJ databases">
        <title>Biodiversity and function of Thalassospira species in the particle-attached aromatic-hydrocarbon-degrading consortia from the surface seawater of the China South Sea.</title>
        <authorList>
            <person name="Dong C."/>
            <person name="Liu R."/>
            <person name="Shao Z."/>
        </authorList>
    </citation>
    <scope>NUCLEOTIDE SEQUENCE [LARGE SCALE GENOMIC DNA]</scope>
    <source>
        <strain evidence="2 4">CSC3H3</strain>
    </source>
</reference>
<dbReference type="Proteomes" id="UP000233597">
    <property type="component" value="Unassembled WGS sequence"/>
</dbReference>
<dbReference type="OrthoDB" id="9785345at2"/>
<keyword evidence="4" id="KW-1185">Reference proteome</keyword>
<reference evidence="3 5" key="1">
    <citation type="submission" date="2017-09" db="EMBL/GenBank/DDBJ databases">
        <title>Biodiversity and function of Thalassospira species in the particle-attached aromatic-hydrocarbon-degrading consortia from the surface seawater of the South China Sea.</title>
        <authorList>
            <person name="Dong C."/>
            <person name="Liu R."/>
            <person name="Shao Z."/>
        </authorList>
    </citation>
    <scope>NUCLEOTIDE SEQUENCE [LARGE SCALE GENOMIC DNA]</scope>
    <source>
        <strain evidence="3 5">CSC1P2</strain>
    </source>
</reference>